<proteinExistence type="predicted"/>
<evidence type="ECO:0000313" key="2">
    <source>
        <dbReference type="Proteomes" id="UP000597613"/>
    </source>
</evidence>
<keyword evidence="2" id="KW-1185">Reference proteome</keyword>
<accession>A0ABR7APQ7</accession>
<reference evidence="1 2" key="1">
    <citation type="submission" date="2020-08" db="EMBL/GenBank/DDBJ databases">
        <title>Putative novel bacterial strains isolated from necrotic wheat leaf tissues caused by Xanthomonas translucens.</title>
        <authorList>
            <person name="Tambong J.T."/>
        </authorList>
    </citation>
    <scope>NUCLEOTIDE SEQUENCE [LARGE SCALE GENOMIC DNA]</scope>
    <source>
        <strain evidence="2">DOAB 1063</strain>
    </source>
</reference>
<dbReference type="EMBL" id="JACONT010000025">
    <property type="protein sequence ID" value="MBC3942448.1"/>
    <property type="molecule type" value="Genomic_DNA"/>
</dbReference>
<evidence type="ECO:0000313" key="1">
    <source>
        <dbReference type="EMBL" id="MBC3942448.1"/>
    </source>
</evidence>
<sequence length="82" mass="8883">MLHYDGAIPNPAASNDVTDAYLDDIAAAQLAIDREVKERAVPQTPVLVEPKSNSPNLLRFEGALCAPHTALIPGPQFMESWI</sequence>
<name>A0ABR7APQ7_9SPHN</name>
<dbReference type="Proteomes" id="UP000597613">
    <property type="component" value="Unassembled WGS sequence"/>
</dbReference>
<protein>
    <submittedName>
        <fullName evidence="1">Uncharacterized protein</fullName>
    </submittedName>
</protein>
<organism evidence="1 2">
    <name type="scientific">Sphingomonas albertensis</name>
    <dbReference type="NCBI Taxonomy" id="2762591"/>
    <lineage>
        <taxon>Bacteria</taxon>
        <taxon>Pseudomonadati</taxon>
        <taxon>Pseudomonadota</taxon>
        <taxon>Alphaproteobacteria</taxon>
        <taxon>Sphingomonadales</taxon>
        <taxon>Sphingomonadaceae</taxon>
        <taxon>Sphingomonas</taxon>
    </lineage>
</organism>
<comment type="caution">
    <text evidence="1">The sequence shown here is derived from an EMBL/GenBank/DDBJ whole genome shotgun (WGS) entry which is preliminary data.</text>
</comment>
<gene>
    <name evidence="1" type="ORF">H8S47_12255</name>
</gene>